<protein>
    <recommendedName>
        <fullName evidence="1">Niemann-Pick C1 N-terminal domain-containing protein</fullName>
    </recommendedName>
</protein>
<dbReference type="HOGENOM" id="CLU_094363_0_0_1"/>
<dbReference type="GO" id="GO:0032934">
    <property type="term" value="F:sterol binding"/>
    <property type="evidence" value="ECO:0007669"/>
    <property type="project" value="TreeGrafter"/>
</dbReference>
<dbReference type="InterPro" id="IPR032190">
    <property type="entry name" value="NPC1_N"/>
</dbReference>
<evidence type="ECO:0000313" key="3">
    <source>
        <dbReference type="Proteomes" id="UP000014500"/>
    </source>
</evidence>
<accession>T1JA39</accession>
<dbReference type="PhylomeDB" id="T1JA39"/>
<reference evidence="3" key="1">
    <citation type="submission" date="2011-05" db="EMBL/GenBank/DDBJ databases">
        <authorList>
            <person name="Richards S.R."/>
            <person name="Qu J."/>
            <person name="Jiang H."/>
            <person name="Jhangiani S.N."/>
            <person name="Agravi P."/>
            <person name="Goodspeed R."/>
            <person name="Gross S."/>
            <person name="Mandapat C."/>
            <person name="Jackson L."/>
            <person name="Mathew T."/>
            <person name="Pu L."/>
            <person name="Thornton R."/>
            <person name="Saada N."/>
            <person name="Wilczek-Boney K.B."/>
            <person name="Lee S."/>
            <person name="Kovar C."/>
            <person name="Wu Y."/>
            <person name="Scherer S.E."/>
            <person name="Worley K.C."/>
            <person name="Muzny D.M."/>
            <person name="Gibbs R."/>
        </authorList>
    </citation>
    <scope>NUCLEOTIDE SEQUENCE</scope>
    <source>
        <strain evidence="3">Brora</strain>
    </source>
</reference>
<dbReference type="Pfam" id="PF16414">
    <property type="entry name" value="NPC1_N"/>
    <property type="match status" value="1"/>
</dbReference>
<evidence type="ECO:0000259" key="1">
    <source>
        <dbReference type="Pfam" id="PF16414"/>
    </source>
</evidence>
<organism evidence="2 3">
    <name type="scientific">Strigamia maritima</name>
    <name type="common">European centipede</name>
    <name type="synonym">Geophilus maritimus</name>
    <dbReference type="NCBI Taxonomy" id="126957"/>
    <lineage>
        <taxon>Eukaryota</taxon>
        <taxon>Metazoa</taxon>
        <taxon>Ecdysozoa</taxon>
        <taxon>Arthropoda</taxon>
        <taxon>Myriapoda</taxon>
        <taxon>Chilopoda</taxon>
        <taxon>Pleurostigmophora</taxon>
        <taxon>Geophilomorpha</taxon>
        <taxon>Linotaeniidae</taxon>
        <taxon>Strigamia</taxon>
    </lineage>
</organism>
<dbReference type="EMBL" id="JH431982">
    <property type="status" value="NOT_ANNOTATED_CDS"/>
    <property type="molecule type" value="Genomic_DNA"/>
</dbReference>
<dbReference type="AlphaFoldDB" id="T1JA39"/>
<dbReference type="GO" id="GO:0016020">
    <property type="term" value="C:membrane"/>
    <property type="evidence" value="ECO:0007669"/>
    <property type="project" value="TreeGrafter"/>
</dbReference>
<feature type="domain" description="Niemann-Pick C1 N-terminal" evidence="1">
    <location>
        <begin position="32"/>
        <end position="265"/>
    </location>
</feature>
<dbReference type="STRING" id="126957.T1JA39"/>
<dbReference type="EnsemblMetazoa" id="SMAR010594-RA">
    <property type="protein sequence ID" value="SMAR010594-PA"/>
    <property type="gene ID" value="SMAR010594"/>
</dbReference>
<dbReference type="PANTHER" id="PTHR45727:SF2">
    <property type="entry name" value="NPC INTRACELLULAR CHOLESTEROL TRANSPORTER 1"/>
    <property type="match status" value="1"/>
</dbReference>
<sequence length="269" mass="30605">MTVKNEVVDFASVNFQIDWKGKVSFHKALAEDTCVWYGQWNHHEFNQKLNYEDNNPARLLNNTKLADEFKNYCPTLADENGNFYLCCDETQINQLIDDLQLPKQLLQKCPSCWHNFREFTCQVACSPKQNQFMIVQESGHLANYTDKEVVMSVEYMLTQSFTDNLFESCYNVTNLILGNAALDLLCGPWGQANCTAENWLTYMGDTNNGFSPFPINVTFWDQDEVNRNDNTTYRPMNATTFPCSVGFGDEPACVCLDCSASCPVAGELD</sequence>
<dbReference type="GO" id="GO:0015918">
    <property type="term" value="P:sterol transport"/>
    <property type="evidence" value="ECO:0007669"/>
    <property type="project" value="TreeGrafter"/>
</dbReference>
<dbReference type="PANTHER" id="PTHR45727">
    <property type="entry name" value="NPC INTRACELLULAR CHOLESTEROL TRANSPORTER 1"/>
    <property type="match status" value="1"/>
</dbReference>
<proteinExistence type="predicted"/>
<reference evidence="2" key="2">
    <citation type="submission" date="2015-02" db="UniProtKB">
        <authorList>
            <consortium name="EnsemblMetazoa"/>
        </authorList>
    </citation>
    <scope>IDENTIFICATION</scope>
</reference>
<dbReference type="Proteomes" id="UP000014500">
    <property type="component" value="Unassembled WGS sequence"/>
</dbReference>
<name>T1JA39_STRMM</name>
<dbReference type="eggNOG" id="KOG1933">
    <property type="taxonomic scope" value="Eukaryota"/>
</dbReference>
<keyword evidence="3" id="KW-1185">Reference proteome</keyword>
<evidence type="ECO:0000313" key="2">
    <source>
        <dbReference type="EnsemblMetazoa" id="SMAR010594-PA"/>
    </source>
</evidence>